<dbReference type="InterPro" id="IPR003140">
    <property type="entry name" value="PLipase/COase/thioEstase"/>
</dbReference>
<dbReference type="InterPro" id="IPR050955">
    <property type="entry name" value="Plant_Biomass_Hydrol_Est"/>
</dbReference>
<gene>
    <name evidence="3" type="ORF">I41_34810</name>
</gene>
<feature type="domain" description="Phospholipase/carboxylesterase/thioesterase" evidence="2">
    <location>
        <begin position="121"/>
        <end position="227"/>
    </location>
</feature>
<dbReference type="GO" id="GO:0016787">
    <property type="term" value="F:hydrolase activity"/>
    <property type="evidence" value="ECO:0007669"/>
    <property type="project" value="InterPro"/>
</dbReference>
<proteinExistence type="predicted"/>
<dbReference type="PANTHER" id="PTHR43037">
    <property type="entry name" value="UNNAMED PRODUCT-RELATED"/>
    <property type="match status" value="1"/>
</dbReference>
<sequence>MNRLHTSKASSFQLSSQFDSLLSFNKQPSTKTKAAPRRRDRAAAPHYALFAPLHYERGYAYPLLIWLHDDGGSERELRQLMPHVSVRNYVAAAARGVGGESGRHGYSWEHCPDSAAEASDRVTECIEAAKRRFNVHADRIFLAGQGSGGTMALRLALRYPQLFAGVISIGGAMPRRDAPLNRVKEARGLPILLASCRDSEAYPQAEVVSDLRLLHSAGFSLALRQYPGDDELTTAMLSDMDRWMMERISATAATVS</sequence>
<name>A0A517U0X4_9BACT</name>
<evidence type="ECO:0000259" key="2">
    <source>
        <dbReference type="Pfam" id="PF02230"/>
    </source>
</evidence>
<dbReference type="Proteomes" id="UP000317909">
    <property type="component" value="Chromosome"/>
</dbReference>
<evidence type="ECO:0000313" key="4">
    <source>
        <dbReference type="Proteomes" id="UP000317909"/>
    </source>
</evidence>
<dbReference type="RefSeq" id="WP_168206958.1">
    <property type="nucleotide sequence ID" value="NZ_CP036339.1"/>
</dbReference>
<evidence type="ECO:0000256" key="1">
    <source>
        <dbReference type="ARBA" id="ARBA00022729"/>
    </source>
</evidence>
<dbReference type="InterPro" id="IPR029058">
    <property type="entry name" value="AB_hydrolase_fold"/>
</dbReference>
<dbReference type="EMBL" id="CP036339">
    <property type="protein sequence ID" value="QDT74286.1"/>
    <property type="molecule type" value="Genomic_DNA"/>
</dbReference>
<evidence type="ECO:0000313" key="3">
    <source>
        <dbReference type="EMBL" id="QDT74286.1"/>
    </source>
</evidence>
<protein>
    <submittedName>
        <fullName evidence="3">Phospholipase/Carboxylesterase</fullName>
    </submittedName>
</protein>
<reference evidence="3 4" key="1">
    <citation type="submission" date="2019-02" db="EMBL/GenBank/DDBJ databases">
        <title>Deep-cultivation of Planctomycetes and their phenomic and genomic characterization uncovers novel biology.</title>
        <authorList>
            <person name="Wiegand S."/>
            <person name="Jogler M."/>
            <person name="Boedeker C."/>
            <person name="Pinto D."/>
            <person name="Vollmers J."/>
            <person name="Rivas-Marin E."/>
            <person name="Kohn T."/>
            <person name="Peeters S.H."/>
            <person name="Heuer A."/>
            <person name="Rast P."/>
            <person name="Oberbeckmann S."/>
            <person name="Bunk B."/>
            <person name="Jeske O."/>
            <person name="Meyerdierks A."/>
            <person name="Storesund J.E."/>
            <person name="Kallscheuer N."/>
            <person name="Luecker S."/>
            <person name="Lage O.M."/>
            <person name="Pohl T."/>
            <person name="Merkel B.J."/>
            <person name="Hornburger P."/>
            <person name="Mueller R.-W."/>
            <person name="Bruemmer F."/>
            <person name="Labrenz M."/>
            <person name="Spormann A.M."/>
            <person name="Op den Camp H."/>
            <person name="Overmann J."/>
            <person name="Amann R."/>
            <person name="Jetten M.S.M."/>
            <person name="Mascher T."/>
            <person name="Medema M.H."/>
            <person name="Devos D.P."/>
            <person name="Kaster A.-K."/>
            <person name="Ovreas L."/>
            <person name="Rohde M."/>
            <person name="Galperin M.Y."/>
            <person name="Jogler C."/>
        </authorList>
    </citation>
    <scope>NUCLEOTIDE SEQUENCE [LARGE SCALE GENOMIC DNA]</scope>
    <source>
        <strain evidence="3 4">I41</strain>
    </source>
</reference>
<keyword evidence="4" id="KW-1185">Reference proteome</keyword>
<dbReference type="PANTHER" id="PTHR43037:SF1">
    <property type="entry name" value="BLL1128 PROTEIN"/>
    <property type="match status" value="1"/>
</dbReference>
<accession>A0A517U0X4</accession>
<dbReference type="KEGG" id="llh:I41_34810"/>
<dbReference type="Gene3D" id="3.40.50.1820">
    <property type="entry name" value="alpha/beta hydrolase"/>
    <property type="match status" value="1"/>
</dbReference>
<keyword evidence="1" id="KW-0732">Signal</keyword>
<dbReference type="Pfam" id="PF02230">
    <property type="entry name" value="Abhydrolase_2"/>
    <property type="match status" value="1"/>
</dbReference>
<dbReference type="SUPFAM" id="SSF53474">
    <property type="entry name" value="alpha/beta-Hydrolases"/>
    <property type="match status" value="1"/>
</dbReference>
<organism evidence="3 4">
    <name type="scientific">Lacipirellula limnantheis</name>
    <dbReference type="NCBI Taxonomy" id="2528024"/>
    <lineage>
        <taxon>Bacteria</taxon>
        <taxon>Pseudomonadati</taxon>
        <taxon>Planctomycetota</taxon>
        <taxon>Planctomycetia</taxon>
        <taxon>Pirellulales</taxon>
        <taxon>Lacipirellulaceae</taxon>
        <taxon>Lacipirellula</taxon>
    </lineage>
</organism>
<dbReference type="AlphaFoldDB" id="A0A517U0X4"/>